<sequence>MSTKVVTLPESPKGEELEDYIAALFQASGHFVEKQIIESDPSDILELDIFATYYGPEEAVQQLIEVKSGKWGFTDLFKVVGWMEYLGLERGAFFMTRWDDRESAQRKMEPLGLDVVCFDDFGAAPRLFTEKGFGSFAEPRLIGLWRHSYGVERKFVKLIHQKERAGAEGAKAAKTYHRQINNGTFFARAPEESLALLYDAYREHPKLALGYAREIDGAGFDPHTPASDSPSYKTALRNGTHPEVQACMYLEHRARLAILKAAVDYALAHPDGPPEFRVSEDGKSFFFQGLAYHVLPETFHDGIGWLRKQSNFRRYATFWQQFLWGWGGFYLEDRAEEEFEWMAQYSGIPAGEIPTALEAFDRFFPIAGDWLTTPGSTDIHMLKMVPFIFQGIGAHQRRIQYNLVDNLSALRPSAPYTIPDLARRISCAVDFLL</sequence>
<name>A0A918B6V6_9ACTN</name>
<evidence type="ECO:0000313" key="2">
    <source>
        <dbReference type="Proteomes" id="UP000654123"/>
    </source>
</evidence>
<comment type="caution">
    <text evidence="1">The sequence shown here is derived from an EMBL/GenBank/DDBJ whole genome shotgun (WGS) entry which is preliminary data.</text>
</comment>
<accession>A0A918B6V6</accession>
<protein>
    <submittedName>
        <fullName evidence="1">Uncharacterized protein</fullName>
    </submittedName>
</protein>
<evidence type="ECO:0000313" key="1">
    <source>
        <dbReference type="EMBL" id="GGQ33867.1"/>
    </source>
</evidence>
<reference evidence="1" key="1">
    <citation type="journal article" date="2014" name="Int. J. Syst. Evol. Microbiol.">
        <title>Complete genome sequence of Corynebacterium casei LMG S-19264T (=DSM 44701T), isolated from a smear-ripened cheese.</title>
        <authorList>
            <consortium name="US DOE Joint Genome Institute (JGI-PGF)"/>
            <person name="Walter F."/>
            <person name="Albersmeier A."/>
            <person name="Kalinowski J."/>
            <person name="Ruckert C."/>
        </authorList>
    </citation>
    <scope>NUCLEOTIDE SEQUENCE</scope>
    <source>
        <strain evidence="1">JCM 4335</strain>
    </source>
</reference>
<organism evidence="1 2">
    <name type="scientific">Streptomyces roseolilacinus</name>
    <dbReference type="NCBI Taxonomy" id="66904"/>
    <lineage>
        <taxon>Bacteria</taxon>
        <taxon>Bacillati</taxon>
        <taxon>Actinomycetota</taxon>
        <taxon>Actinomycetes</taxon>
        <taxon>Kitasatosporales</taxon>
        <taxon>Streptomycetaceae</taxon>
        <taxon>Streptomyces</taxon>
    </lineage>
</organism>
<dbReference type="InterPro" id="IPR011335">
    <property type="entry name" value="Restrct_endonuc-II-like"/>
</dbReference>
<dbReference type="AlphaFoldDB" id="A0A918B6V6"/>
<dbReference type="Proteomes" id="UP000654123">
    <property type="component" value="Unassembled WGS sequence"/>
</dbReference>
<reference evidence="1" key="2">
    <citation type="submission" date="2020-09" db="EMBL/GenBank/DDBJ databases">
        <authorList>
            <person name="Sun Q."/>
            <person name="Ohkuma M."/>
        </authorList>
    </citation>
    <scope>NUCLEOTIDE SEQUENCE</scope>
    <source>
        <strain evidence="1">JCM 4335</strain>
    </source>
</reference>
<proteinExistence type="predicted"/>
<dbReference type="EMBL" id="BMSV01000023">
    <property type="protein sequence ID" value="GGQ33867.1"/>
    <property type="molecule type" value="Genomic_DNA"/>
</dbReference>
<dbReference type="SUPFAM" id="SSF52980">
    <property type="entry name" value="Restriction endonuclease-like"/>
    <property type="match status" value="1"/>
</dbReference>
<keyword evidence="2" id="KW-1185">Reference proteome</keyword>
<dbReference type="RefSeq" id="WP_189538325.1">
    <property type="nucleotide sequence ID" value="NZ_BMSV01000023.1"/>
</dbReference>
<gene>
    <name evidence="1" type="ORF">GCM10010249_60330</name>
</gene>